<dbReference type="InterPro" id="IPR001647">
    <property type="entry name" value="HTH_TetR"/>
</dbReference>
<feature type="DNA-binding region" description="H-T-H motif" evidence="4">
    <location>
        <begin position="26"/>
        <end position="45"/>
    </location>
</feature>
<gene>
    <name evidence="6" type="ORF">LRS13_21585</name>
</gene>
<dbReference type="Gene3D" id="1.10.357.10">
    <property type="entry name" value="Tetracycline Repressor, domain 2"/>
    <property type="match status" value="1"/>
</dbReference>
<keyword evidence="2 4" id="KW-0238">DNA-binding</keyword>
<evidence type="ECO:0000256" key="1">
    <source>
        <dbReference type="ARBA" id="ARBA00023015"/>
    </source>
</evidence>
<dbReference type="InterPro" id="IPR054156">
    <property type="entry name" value="YxaF_TetR_C"/>
</dbReference>
<dbReference type="RefSeq" id="WP_353863748.1">
    <property type="nucleotide sequence ID" value="NZ_CP088295.1"/>
</dbReference>
<dbReference type="InterPro" id="IPR009057">
    <property type="entry name" value="Homeodomain-like_sf"/>
</dbReference>
<dbReference type="InterPro" id="IPR036271">
    <property type="entry name" value="Tet_transcr_reg_TetR-rel_C_sf"/>
</dbReference>
<proteinExistence type="predicted"/>
<sequence>MSADSRTRMVQSAALLLRERGLSGTSFRDVIEHSGAPRGSIYHHFPEGKRQLVREAVEMSGGWVGDAIASLEESGDPVETLRAFLGVWAEILRASEFRAGCPVVAVSVEANDDEPEVTEAAAAAFRRWTRELADGLHGAGVEEERARRLATTTVAAIEGAVVLCRAERSTGPLDDVGAELEASLRSALVAV</sequence>
<dbReference type="SUPFAM" id="SSF46689">
    <property type="entry name" value="Homeodomain-like"/>
    <property type="match status" value="1"/>
</dbReference>
<dbReference type="EMBL" id="CP088295">
    <property type="protein sequence ID" value="UUY03235.1"/>
    <property type="molecule type" value="Genomic_DNA"/>
</dbReference>
<accession>A0ABY5PFF7</accession>
<evidence type="ECO:0000256" key="3">
    <source>
        <dbReference type="ARBA" id="ARBA00023163"/>
    </source>
</evidence>
<evidence type="ECO:0000256" key="2">
    <source>
        <dbReference type="ARBA" id="ARBA00023125"/>
    </source>
</evidence>
<evidence type="ECO:0000256" key="4">
    <source>
        <dbReference type="PROSITE-ProRule" id="PRU00335"/>
    </source>
</evidence>
<name>A0ABY5PFF7_9ACTN</name>
<dbReference type="Pfam" id="PF00440">
    <property type="entry name" value="TetR_N"/>
    <property type="match status" value="1"/>
</dbReference>
<dbReference type="SUPFAM" id="SSF48498">
    <property type="entry name" value="Tetracyclin repressor-like, C-terminal domain"/>
    <property type="match status" value="1"/>
</dbReference>
<dbReference type="PROSITE" id="PS50977">
    <property type="entry name" value="HTH_TETR_2"/>
    <property type="match status" value="1"/>
</dbReference>
<dbReference type="PANTHER" id="PTHR47506:SF3">
    <property type="entry name" value="HTH-TYPE TRANSCRIPTIONAL REGULATOR LMRA"/>
    <property type="match status" value="1"/>
</dbReference>
<feature type="domain" description="HTH tetR-type" evidence="5">
    <location>
        <begin position="3"/>
        <end position="63"/>
    </location>
</feature>
<dbReference type="Pfam" id="PF21993">
    <property type="entry name" value="TetR_C_13_2"/>
    <property type="match status" value="1"/>
</dbReference>
<keyword evidence="3" id="KW-0804">Transcription</keyword>
<organism evidence="6 7">
    <name type="scientific">Svornostia abyssi</name>
    <dbReference type="NCBI Taxonomy" id="2898438"/>
    <lineage>
        <taxon>Bacteria</taxon>
        <taxon>Bacillati</taxon>
        <taxon>Actinomycetota</taxon>
        <taxon>Thermoleophilia</taxon>
        <taxon>Solirubrobacterales</taxon>
        <taxon>Baekduiaceae</taxon>
        <taxon>Svornostia</taxon>
    </lineage>
</organism>
<dbReference type="Proteomes" id="UP001058860">
    <property type="component" value="Chromosome"/>
</dbReference>
<dbReference type="PANTHER" id="PTHR47506">
    <property type="entry name" value="TRANSCRIPTIONAL REGULATORY PROTEIN"/>
    <property type="match status" value="1"/>
</dbReference>
<evidence type="ECO:0000313" key="6">
    <source>
        <dbReference type="EMBL" id="UUY03235.1"/>
    </source>
</evidence>
<reference evidence="7" key="1">
    <citation type="submission" date="2021-11" db="EMBL/GenBank/DDBJ databases">
        <title>Cultivation dependent microbiological survey of springs from the worlds oldest radium mine currently devoted to the extraction of radon-saturated water.</title>
        <authorList>
            <person name="Kapinusova G."/>
            <person name="Smrhova T."/>
            <person name="Strejcek M."/>
            <person name="Suman J."/>
            <person name="Jani K."/>
            <person name="Pajer P."/>
            <person name="Uhlik O."/>
        </authorList>
    </citation>
    <scope>NUCLEOTIDE SEQUENCE [LARGE SCALE GENOMIC DNA]</scope>
    <source>
        <strain evidence="7">J379</strain>
    </source>
</reference>
<keyword evidence="1" id="KW-0805">Transcription regulation</keyword>
<protein>
    <submittedName>
        <fullName evidence="6">TetR/AcrR family transcriptional regulator</fullName>
    </submittedName>
</protein>
<keyword evidence="7" id="KW-1185">Reference proteome</keyword>
<evidence type="ECO:0000259" key="5">
    <source>
        <dbReference type="PROSITE" id="PS50977"/>
    </source>
</evidence>
<evidence type="ECO:0000313" key="7">
    <source>
        <dbReference type="Proteomes" id="UP001058860"/>
    </source>
</evidence>